<organism evidence="10 11">
    <name type="scientific">Xylaria bambusicola</name>
    <dbReference type="NCBI Taxonomy" id="326684"/>
    <lineage>
        <taxon>Eukaryota</taxon>
        <taxon>Fungi</taxon>
        <taxon>Dikarya</taxon>
        <taxon>Ascomycota</taxon>
        <taxon>Pezizomycotina</taxon>
        <taxon>Sordariomycetes</taxon>
        <taxon>Xylariomycetidae</taxon>
        <taxon>Xylariales</taxon>
        <taxon>Xylariaceae</taxon>
        <taxon>Xylaria</taxon>
    </lineage>
</organism>
<evidence type="ECO:0000256" key="8">
    <source>
        <dbReference type="SAM" id="MobiDB-lite"/>
    </source>
</evidence>
<reference evidence="10 11" key="1">
    <citation type="submission" date="2023-10" db="EMBL/GenBank/DDBJ databases">
        <title>Draft genome sequence of Xylaria bambusicola isolate GMP-LS, the root and basal stem rot pathogen of sugarcane in Indonesia.</title>
        <authorList>
            <person name="Selvaraj P."/>
            <person name="Muralishankar V."/>
            <person name="Muruganantham S."/>
            <person name="Sp S."/>
            <person name="Haryani S."/>
            <person name="Lau K.J.X."/>
            <person name="Naqvi N.I."/>
        </authorList>
    </citation>
    <scope>NUCLEOTIDE SEQUENCE [LARGE SCALE GENOMIC DNA]</scope>
    <source>
        <strain evidence="10">GMP-LS</strain>
    </source>
</reference>
<dbReference type="InterPro" id="IPR034353">
    <property type="entry name" value="ABT1/ESF2_RRM"/>
</dbReference>
<comment type="subcellular location">
    <subcellularLocation>
        <location evidence="1">Nucleus</location>
        <location evidence="1">Nucleolus</location>
    </subcellularLocation>
</comment>
<dbReference type="Pfam" id="PF00076">
    <property type="entry name" value="RRM_1"/>
    <property type="match status" value="1"/>
</dbReference>
<dbReference type="GO" id="GO:0005730">
    <property type="term" value="C:nucleolus"/>
    <property type="evidence" value="ECO:0007669"/>
    <property type="project" value="UniProtKB-SubCell"/>
</dbReference>
<sequence>MHWIFVATMPAEKRNHFLDIDESDDDGSQGYDSEAEQPRKGTSKRRKLNQNDGTDEEEPLSDDENFGDEQEKDGEEEEEELSTGDDQQEKTPHNSERSPGKDKSKLKRASDLPDIPGPLTKKNLVATEKAVKRSGVIYISRVPPFMKPGTVRSIFEKFGKINRVYLAPEDVQVRARRLQQGQNRKKNFNEGWLEYMKKSDAKAAVDTLNGTTLAAVGMAKKGSYYRDDIWSLRYLKGFKWHNLTEQIAAETAERQSRMRAEISKATKENKEFVRNIQKAKELEGIQSKAAAKKSRDGEKTEVAAPVSEAGGAKSLRKFKQSSAGKKGPAQPTEAAKRVLSQLF</sequence>
<evidence type="ECO:0000256" key="3">
    <source>
        <dbReference type="ARBA" id="ARBA00022884"/>
    </source>
</evidence>
<evidence type="ECO:0000259" key="9">
    <source>
        <dbReference type="PROSITE" id="PS50102"/>
    </source>
</evidence>
<dbReference type="GO" id="GO:0000480">
    <property type="term" value="P:endonucleolytic cleavage in 5'-ETS of tricistronic rRNA transcript (SSU-rRNA, 5.8S rRNA, LSU-rRNA)"/>
    <property type="evidence" value="ECO:0007669"/>
    <property type="project" value="TreeGrafter"/>
</dbReference>
<keyword evidence="3 7" id="KW-0694">RNA-binding</keyword>
<keyword evidence="4" id="KW-0539">Nucleus</keyword>
<dbReference type="GO" id="GO:0000447">
    <property type="term" value="P:endonucleolytic cleavage in ITS1 to separate SSU-rRNA from 5.8S rRNA and LSU-rRNA from tricistronic rRNA transcript (SSU-rRNA, 5.8S rRNA, LSU-rRNA)"/>
    <property type="evidence" value="ECO:0007669"/>
    <property type="project" value="TreeGrafter"/>
</dbReference>
<dbReference type="GO" id="GO:0003723">
    <property type="term" value="F:RNA binding"/>
    <property type="evidence" value="ECO:0007669"/>
    <property type="project" value="UniProtKB-UniRule"/>
</dbReference>
<dbReference type="AlphaFoldDB" id="A0AAN7UXG3"/>
<dbReference type="InterPro" id="IPR012677">
    <property type="entry name" value="Nucleotide-bd_a/b_plait_sf"/>
</dbReference>
<evidence type="ECO:0000256" key="5">
    <source>
        <dbReference type="ARBA" id="ARBA00025024"/>
    </source>
</evidence>
<accession>A0AAN7UXG3</accession>
<evidence type="ECO:0000256" key="4">
    <source>
        <dbReference type="ARBA" id="ARBA00023242"/>
    </source>
</evidence>
<dbReference type="EMBL" id="JAWHQM010000038">
    <property type="protein sequence ID" value="KAK5634151.1"/>
    <property type="molecule type" value="Genomic_DNA"/>
</dbReference>
<feature type="domain" description="RRM" evidence="9">
    <location>
        <begin position="135"/>
        <end position="221"/>
    </location>
</feature>
<comment type="similarity">
    <text evidence="2">Belongs to the ESF2/ABP1 family.</text>
</comment>
<proteinExistence type="inferred from homology"/>
<evidence type="ECO:0000256" key="7">
    <source>
        <dbReference type="PROSITE-ProRule" id="PRU00176"/>
    </source>
</evidence>
<comment type="function">
    <text evidence="5">Involved in the small subunit (SSU) processome assembly and function, and in the 18S rRNA synthesis. Required for the early cleavages at sites A0, A1 and A2.</text>
</comment>
<name>A0AAN7UXG3_9PEZI</name>
<gene>
    <name evidence="10" type="ORF">RRF57_009865</name>
</gene>
<dbReference type="SMART" id="SM00360">
    <property type="entry name" value="RRM"/>
    <property type="match status" value="1"/>
</dbReference>
<feature type="compositionally biased region" description="Basic and acidic residues" evidence="8">
    <location>
        <begin position="87"/>
        <end position="111"/>
    </location>
</feature>
<dbReference type="PANTHER" id="PTHR12311">
    <property type="entry name" value="ACTIVATOR OF BASAL TRANSCRIPTION 1"/>
    <property type="match status" value="1"/>
</dbReference>
<dbReference type="PANTHER" id="PTHR12311:SF7">
    <property type="entry name" value="ACTIVATOR OF BASAL TRANSCRIPTION 1"/>
    <property type="match status" value="1"/>
</dbReference>
<keyword evidence="11" id="KW-1185">Reference proteome</keyword>
<dbReference type="GO" id="GO:0000472">
    <property type="term" value="P:endonucleolytic cleavage to generate mature 5'-end of SSU-rRNA from (SSU-rRNA, 5.8S rRNA, LSU-rRNA)"/>
    <property type="evidence" value="ECO:0007669"/>
    <property type="project" value="TreeGrafter"/>
</dbReference>
<comment type="caution">
    <text evidence="10">The sequence shown here is derived from an EMBL/GenBank/DDBJ whole genome shotgun (WGS) entry which is preliminary data.</text>
</comment>
<dbReference type="SUPFAM" id="SSF54928">
    <property type="entry name" value="RNA-binding domain, RBD"/>
    <property type="match status" value="1"/>
</dbReference>
<evidence type="ECO:0000256" key="2">
    <source>
        <dbReference type="ARBA" id="ARBA00005819"/>
    </source>
</evidence>
<dbReference type="Proteomes" id="UP001305414">
    <property type="component" value="Unassembled WGS sequence"/>
</dbReference>
<evidence type="ECO:0000313" key="11">
    <source>
        <dbReference type="Proteomes" id="UP001305414"/>
    </source>
</evidence>
<feature type="region of interest" description="Disordered" evidence="8">
    <location>
        <begin position="7"/>
        <end position="120"/>
    </location>
</feature>
<dbReference type="InterPro" id="IPR039119">
    <property type="entry name" value="ABT1/Esf2"/>
</dbReference>
<evidence type="ECO:0000256" key="6">
    <source>
        <dbReference type="ARBA" id="ARBA00032634"/>
    </source>
</evidence>
<dbReference type="InterPro" id="IPR035979">
    <property type="entry name" value="RBD_domain_sf"/>
</dbReference>
<dbReference type="Gene3D" id="3.30.70.330">
    <property type="match status" value="1"/>
</dbReference>
<feature type="region of interest" description="Disordered" evidence="8">
    <location>
        <begin position="285"/>
        <end position="343"/>
    </location>
</feature>
<feature type="compositionally biased region" description="Acidic residues" evidence="8">
    <location>
        <begin position="53"/>
        <end position="83"/>
    </location>
</feature>
<evidence type="ECO:0000313" key="10">
    <source>
        <dbReference type="EMBL" id="KAK5634151.1"/>
    </source>
</evidence>
<dbReference type="GO" id="GO:0034462">
    <property type="term" value="P:small-subunit processome assembly"/>
    <property type="evidence" value="ECO:0007669"/>
    <property type="project" value="TreeGrafter"/>
</dbReference>
<evidence type="ECO:0000256" key="1">
    <source>
        <dbReference type="ARBA" id="ARBA00004604"/>
    </source>
</evidence>
<dbReference type="InterPro" id="IPR000504">
    <property type="entry name" value="RRM_dom"/>
</dbReference>
<dbReference type="PROSITE" id="PS50102">
    <property type="entry name" value="RRM"/>
    <property type="match status" value="1"/>
</dbReference>
<protein>
    <recommendedName>
        <fullName evidence="6">18S rRNA factor 2</fullName>
    </recommendedName>
</protein>
<dbReference type="CDD" id="cd12263">
    <property type="entry name" value="RRM_ABT1_like"/>
    <property type="match status" value="1"/>
</dbReference>